<evidence type="ECO:0000313" key="1">
    <source>
        <dbReference type="EMBL" id="APG23931.1"/>
    </source>
</evidence>
<proteinExistence type="predicted"/>
<dbReference type="EMBL" id="CP015518">
    <property type="protein sequence ID" value="APG23931.1"/>
    <property type="molecule type" value="Genomic_DNA"/>
</dbReference>
<protein>
    <recommendedName>
        <fullName evidence="3">DUF83 domain-containing protein</fullName>
    </recommendedName>
</protein>
<gene>
    <name evidence="1" type="ORF">A7E75_02005</name>
</gene>
<sequence length="321" mass="35670">MSKLQAFLEYALIQKSTQDSRHLGDRSKYIGASDIAGCPRKAVMSRLHPVEQNAATLMRFARGHAAEGLVDSIFRAGGQNPKREVEVRHPKYPWLRCHIDFLFVGKNGRVHIMELKTTNGIPEAPYASWVNQIHVQMGLLEMSFPDAEIGGSILAVDLNAGQWHEFNNYKPNEILFEHLVEKGQVIKSALDATKADAVAPEPGLLCGYCDYCGTCPAHLDGACDVPEEVEILAQQYLETSQAKKECDNRLKKLKSDIYGFTGTRFKGASDALFIAAFEVGPSEAVDIKALRSRYPEVYEEVKSERAGYIRLDIKPRNAKAA</sequence>
<dbReference type="Proteomes" id="UP000182264">
    <property type="component" value="Chromosome"/>
</dbReference>
<evidence type="ECO:0008006" key="3">
    <source>
        <dbReference type="Google" id="ProtNLM"/>
    </source>
</evidence>
<dbReference type="Gene3D" id="3.90.320.10">
    <property type="match status" value="1"/>
</dbReference>
<dbReference type="AlphaFoldDB" id="A0A1L3GDB1"/>
<dbReference type="KEGG" id="pace:A6070_10625"/>
<evidence type="ECO:0000313" key="2">
    <source>
        <dbReference type="Proteomes" id="UP000182264"/>
    </source>
</evidence>
<reference evidence="1 2" key="1">
    <citation type="journal article" date="2017" name="Genome Announc.">
        <title>Complete Genome Sequences of Two Acetylene-Fermenting Pelobacter acetylenicus Strains.</title>
        <authorList>
            <person name="Sutton J.M."/>
            <person name="Baesman S.M."/>
            <person name="Fierst J.L."/>
            <person name="Poret-Peterson A.T."/>
            <person name="Oremland R.S."/>
            <person name="Dunlap D.S."/>
            <person name="Akob D.M."/>
        </authorList>
    </citation>
    <scope>NUCLEOTIDE SEQUENCE [LARGE SCALE GENOMIC DNA]</scope>
    <source>
        <strain evidence="1 2">DSM 3247</strain>
    </source>
</reference>
<keyword evidence="2" id="KW-1185">Reference proteome</keyword>
<organism evidence="1 2">
    <name type="scientific">Syntrophotalea acetylenica</name>
    <name type="common">Pelobacter acetylenicus</name>
    <dbReference type="NCBI Taxonomy" id="29542"/>
    <lineage>
        <taxon>Bacteria</taxon>
        <taxon>Pseudomonadati</taxon>
        <taxon>Thermodesulfobacteriota</taxon>
        <taxon>Desulfuromonadia</taxon>
        <taxon>Desulfuromonadales</taxon>
        <taxon>Syntrophotaleaceae</taxon>
        <taxon>Syntrophotalea</taxon>
    </lineage>
</organism>
<dbReference type="InterPro" id="IPR011604">
    <property type="entry name" value="PDDEXK-like_dom_sf"/>
</dbReference>
<dbReference type="OrthoDB" id="5391691at2"/>
<dbReference type="RefSeq" id="WP_072285746.1">
    <property type="nucleotide sequence ID" value="NZ_CP015455.1"/>
</dbReference>
<name>A0A1L3GDB1_SYNAC</name>
<accession>A0A1L3GDB1</accession>
<dbReference type="STRING" id="29542.A6070_10625"/>